<accession>A0ABD3RTL5</accession>
<evidence type="ECO:0000313" key="2">
    <source>
        <dbReference type="EMBL" id="KAL3815491.1"/>
    </source>
</evidence>
<feature type="region of interest" description="Disordered" evidence="1">
    <location>
        <begin position="218"/>
        <end position="262"/>
    </location>
</feature>
<comment type="caution">
    <text evidence="2">The sequence shown here is derived from an EMBL/GenBank/DDBJ whole genome shotgun (WGS) entry which is preliminary data.</text>
</comment>
<dbReference type="Proteomes" id="UP001530377">
    <property type="component" value="Unassembled WGS sequence"/>
</dbReference>
<name>A0ABD3RTL5_9STRA</name>
<proteinExistence type="predicted"/>
<sequence>MVDKKKKCKGSHRAKPATRMTANEDQSSGGAIETHGRSHNRMAISFNGEDLIHVSPSRIRFQHSRIRPYFSGCGRGVMETLEEIRRGGLEPRDLPPIQVLIGPDENDGLGPWYFSLNNRRLWVLKQCHREGLLDNARYNGTIAVRVRSPRSEAEAQRYTVDNCALEAKFTREGVEGGGGSKKKGRDKKGESIVIPYENYGISDGGCDADAIIGATESKNATPSYPVGNGINEKMEMLNTNDSEDDSDSDDGVVHENPFSALL</sequence>
<gene>
    <name evidence="2" type="ORF">ACHAXA_006188</name>
</gene>
<feature type="region of interest" description="Disordered" evidence="1">
    <location>
        <begin position="1"/>
        <end position="37"/>
    </location>
</feature>
<keyword evidence="3" id="KW-1185">Reference proteome</keyword>
<dbReference type="PANTHER" id="PTHR35378:SF1">
    <property type="entry name" value="C2H2-TYPE DOMAIN-CONTAINING PROTEIN"/>
    <property type="match status" value="1"/>
</dbReference>
<dbReference type="EMBL" id="JALLPB020000196">
    <property type="protein sequence ID" value="KAL3815491.1"/>
    <property type="molecule type" value="Genomic_DNA"/>
</dbReference>
<feature type="compositionally biased region" description="Basic residues" evidence="1">
    <location>
        <begin position="1"/>
        <end position="16"/>
    </location>
</feature>
<feature type="compositionally biased region" description="Polar residues" evidence="1">
    <location>
        <begin position="20"/>
        <end position="29"/>
    </location>
</feature>
<protein>
    <submittedName>
        <fullName evidence="2">Uncharacterized protein</fullName>
    </submittedName>
</protein>
<dbReference type="AlphaFoldDB" id="A0ABD3RTL5"/>
<evidence type="ECO:0000313" key="3">
    <source>
        <dbReference type="Proteomes" id="UP001530377"/>
    </source>
</evidence>
<dbReference type="PANTHER" id="PTHR35378">
    <property type="entry name" value="UNNAMED PRODUCT"/>
    <property type="match status" value="1"/>
</dbReference>
<reference evidence="2 3" key="1">
    <citation type="submission" date="2024-10" db="EMBL/GenBank/DDBJ databases">
        <title>Updated reference genomes for cyclostephanoid diatoms.</title>
        <authorList>
            <person name="Roberts W.R."/>
            <person name="Alverson A.J."/>
        </authorList>
    </citation>
    <scope>NUCLEOTIDE SEQUENCE [LARGE SCALE GENOMIC DNA]</scope>
    <source>
        <strain evidence="2 3">AJA228-03</strain>
    </source>
</reference>
<feature type="compositionally biased region" description="Acidic residues" evidence="1">
    <location>
        <begin position="241"/>
        <end position="250"/>
    </location>
</feature>
<organism evidence="2 3">
    <name type="scientific">Cyclostephanos tholiformis</name>
    <dbReference type="NCBI Taxonomy" id="382380"/>
    <lineage>
        <taxon>Eukaryota</taxon>
        <taxon>Sar</taxon>
        <taxon>Stramenopiles</taxon>
        <taxon>Ochrophyta</taxon>
        <taxon>Bacillariophyta</taxon>
        <taxon>Coscinodiscophyceae</taxon>
        <taxon>Thalassiosirophycidae</taxon>
        <taxon>Stephanodiscales</taxon>
        <taxon>Stephanodiscaceae</taxon>
        <taxon>Cyclostephanos</taxon>
    </lineage>
</organism>
<evidence type="ECO:0000256" key="1">
    <source>
        <dbReference type="SAM" id="MobiDB-lite"/>
    </source>
</evidence>